<reference evidence="1 2" key="1">
    <citation type="journal article" date="2013" name="Genome Announc.">
        <title>Draft Genome Sequence of Arcticibacter svalbardensis Strain MN12-7T, a Member of the Family Sphingobacteriaceae Isolated from an Arctic Soil Sample.</title>
        <authorList>
            <person name="Shivaji S."/>
            <person name="Ara S."/>
            <person name="Prasad S."/>
            <person name="Manasa B.P."/>
            <person name="Begum Z."/>
            <person name="Singh A."/>
            <person name="Kumar Pinnaka A."/>
        </authorList>
    </citation>
    <scope>NUCLEOTIDE SEQUENCE [LARGE SCALE GENOMIC DNA]</scope>
    <source>
        <strain evidence="1 2">MN12-7</strain>
    </source>
</reference>
<name>R9GUD9_9SPHI</name>
<dbReference type="Proteomes" id="UP000014174">
    <property type="component" value="Unassembled WGS sequence"/>
</dbReference>
<evidence type="ECO:0000313" key="1">
    <source>
        <dbReference type="EMBL" id="EOR95293.1"/>
    </source>
</evidence>
<accession>R9GUD9</accession>
<evidence type="ECO:0000313" key="2">
    <source>
        <dbReference type="Proteomes" id="UP000014174"/>
    </source>
</evidence>
<dbReference type="AlphaFoldDB" id="R9GUD9"/>
<comment type="caution">
    <text evidence="1">The sequence shown here is derived from an EMBL/GenBank/DDBJ whole genome shotgun (WGS) entry which is preliminary data.</text>
</comment>
<gene>
    <name evidence="1" type="ORF">ADIARSV_1524</name>
</gene>
<keyword evidence="2" id="KW-1185">Reference proteome</keyword>
<proteinExistence type="predicted"/>
<organism evidence="1 2">
    <name type="scientific">Arcticibacter svalbardensis MN12-7</name>
    <dbReference type="NCBI Taxonomy" id="1150600"/>
    <lineage>
        <taxon>Bacteria</taxon>
        <taxon>Pseudomonadati</taxon>
        <taxon>Bacteroidota</taxon>
        <taxon>Sphingobacteriia</taxon>
        <taxon>Sphingobacteriales</taxon>
        <taxon>Sphingobacteriaceae</taxon>
        <taxon>Arcticibacter</taxon>
    </lineage>
</organism>
<protein>
    <submittedName>
        <fullName evidence="1">Uncharacterized protein</fullName>
    </submittedName>
</protein>
<dbReference type="EMBL" id="AQPN01000058">
    <property type="protein sequence ID" value="EOR95293.1"/>
    <property type="molecule type" value="Genomic_DNA"/>
</dbReference>
<sequence>MAVEALASCKAIVFTNIKGLGNLMMLIFTVANALEADTSFFKISTSFSISVLGGNKGKSLNGFDLS</sequence>